<proteinExistence type="predicted"/>
<reference evidence="1 2" key="1">
    <citation type="submission" date="2019-10" db="EMBL/GenBank/DDBJ databases">
        <title>New species of Slilvanegrellaceae.</title>
        <authorList>
            <person name="Pitt A."/>
            <person name="Hahn M.W."/>
        </authorList>
    </citation>
    <scope>NUCLEOTIDE SEQUENCE [LARGE SCALE GENOMIC DNA]</scope>
    <source>
        <strain evidence="1 2">SP-Ram-0.45-NSY-1</strain>
    </source>
</reference>
<organism evidence="1 2">
    <name type="scientific">Silvanigrella paludirubra</name>
    <dbReference type="NCBI Taxonomy" id="2499159"/>
    <lineage>
        <taxon>Bacteria</taxon>
        <taxon>Pseudomonadati</taxon>
        <taxon>Bdellovibrionota</taxon>
        <taxon>Oligoflexia</taxon>
        <taxon>Silvanigrellales</taxon>
        <taxon>Silvanigrellaceae</taxon>
        <taxon>Silvanigrella</taxon>
    </lineage>
</organism>
<gene>
    <name evidence="1" type="ORF">GCL60_16595</name>
</gene>
<dbReference type="RefSeq" id="WP_153421873.1">
    <property type="nucleotide sequence ID" value="NZ_WFLM01000009.1"/>
</dbReference>
<dbReference type="EMBL" id="WFLM01000009">
    <property type="protein sequence ID" value="KAB8035848.1"/>
    <property type="molecule type" value="Genomic_DNA"/>
</dbReference>
<protein>
    <submittedName>
        <fullName evidence="1">Uncharacterized protein</fullName>
    </submittedName>
</protein>
<evidence type="ECO:0000313" key="2">
    <source>
        <dbReference type="Proteomes" id="UP000437748"/>
    </source>
</evidence>
<dbReference type="AlphaFoldDB" id="A0A6N6VMW6"/>
<comment type="caution">
    <text evidence="1">The sequence shown here is derived from an EMBL/GenBank/DDBJ whole genome shotgun (WGS) entry which is preliminary data.</text>
</comment>
<accession>A0A6N6VMW6</accession>
<evidence type="ECO:0000313" key="1">
    <source>
        <dbReference type="EMBL" id="KAB8035848.1"/>
    </source>
</evidence>
<dbReference type="Proteomes" id="UP000437748">
    <property type="component" value="Unassembled WGS sequence"/>
</dbReference>
<sequence>MSYTIDAGKAIYLKNLKNSLNMTDSDANQEILNKQAEAFAKSIEEILPLILVTINGTGLANPAGDVKGIAMGKLS</sequence>
<keyword evidence="2" id="KW-1185">Reference proteome</keyword>
<name>A0A6N6VMW6_9BACT</name>